<dbReference type="Gene3D" id="3.30.420.40">
    <property type="match status" value="2"/>
</dbReference>
<evidence type="ECO:0000313" key="2">
    <source>
        <dbReference type="EMBL" id="MBC5763084.1"/>
    </source>
</evidence>
<dbReference type="InterPro" id="IPR040607">
    <property type="entry name" value="ALP_N"/>
</dbReference>
<keyword evidence="3" id="KW-1185">Reference proteome</keyword>
<dbReference type="Proteomes" id="UP000596827">
    <property type="component" value="Unassembled WGS sequence"/>
</dbReference>
<protein>
    <recommendedName>
        <fullName evidence="1">Actin-like protein N-terminal domain-containing protein</fullName>
    </recommendedName>
</protein>
<dbReference type="AlphaFoldDB" id="A0A923S087"/>
<dbReference type="SUPFAM" id="SSF53067">
    <property type="entry name" value="Actin-like ATPase domain"/>
    <property type="match status" value="2"/>
</dbReference>
<evidence type="ECO:0000313" key="3">
    <source>
        <dbReference type="Proteomes" id="UP000596827"/>
    </source>
</evidence>
<proteinExistence type="predicted"/>
<feature type="domain" description="Actin-like protein N-terminal" evidence="1">
    <location>
        <begin position="13"/>
        <end position="177"/>
    </location>
</feature>
<dbReference type="RefSeq" id="WP_187079548.1">
    <property type="nucleotide sequence ID" value="NZ_JACORU010000001.1"/>
</dbReference>
<gene>
    <name evidence="2" type="ORF">H8R02_01365</name>
</gene>
<reference evidence="2" key="1">
    <citation type="submission" date="2020-08" db="EMBL/GenBank/DDBJ databases">
        <title>Ramlibacter sp. GTP1 16S ribosomal RNA gene genome sequencing and assembly.</title>
        <authorList>
            <person name="Kang M."/>
        </authorList>
    </citation>
    <scope>NUCLEOTIDE SEQUENCE</scope>
    <source>
        <strain evidence="2">GTP1</strain>
    </source>
</reference>
<dbReference type="EMBL" id="JACORU010000001">
    <property type="protein sequence ID" value="MBC5763084.1"/>
    <property type="molecule type" value="Genomic_DNA"/>
</dbReference>
<name>A0A923S087_9BURK</name>
<accession>A0A923S087</accession>
<dbReference type="InterPro" id="IPR043129">
    <property type="entry name" value="ATPase_NBD"/>
</dbReference>
<dbReference type="Pfam" id="PF17989">
    <property type="entry name" value="ALP_N"/>
    <property type="match status" value="1"/>
</dbReference>
<comment type="caution">
    <text evidence="2">The sequence shown here is derived from an EMBL/GenBank/DDBJ whole genome shotgun (WGS) entry which is preliminary data.</text>
</comment>
<dbReference type="CDD" id="cd10227">
    <property type="entry name" value="ASKHA_NBD_ParM-like"/>
    <property type="match status" value="1"/>
</dbReference>
<sequence length="356" mass="38431">MNQSPLVIGARSIDVGYFNVKFTLGRPASHGGPAPVGNFPAIAPVLRSGAARHMEGVAQPDGCVVPINGVTYFVGPGAAQRGSGTDARLVKEDYATSDRYLALLRGALWRIAGDAGDAGDAKDVVIRRLGLGLPLNTYFDAAQALRDRAVGEHVVGAGANERRVTVEQARVIVQPQGTIIHFGYTNGGKPLEGVTMVVDPGGGTLDWYLSERTTPYWERSGAYPKAMLACAYAVADRLDPGWRDQPAIVDRIDRAIREQRSSFTVQGQEIQMAEHRPAVEQVLDESIDQMLTAVGKMDDVDHLLFTGGGASVFSARLQKRYPRLKKITRMDVDPIYSNVRGFQVVAEADLASAKGW</sequence>
<evidence type="ECO:0000259" key="1">
    <source>
        <dbReference type="Pfam" id="PF17989"/>
    </source>
</evidence>
<organism evidence="2 3">
    <name type="scientific">Ramlibacter albus</name>
    <dbReference type="NCBI Taxonomy" id="2079448"/>
    <lineage>
        <taxon>Bacteria</taxon>
        <taxon>Pseudomonadati</taxon>
        <taxon>Pseudomonadota</taxon>
        <taxon>Betaproteobacteria</taxon>
        <taxon>Burkholderiales</taxon>
        <taxon>Comamonadaceae</taxon>
        <taxon>Ramlibacter</taxon>
    </lineage>
</organism>